<keyword evidence="3" id="KW-0694">RNA-binding</keyword>
<dbReference type="NCBIfam" id="TIGR00166">
    <property type="entry name" value="S6"/>
    <property type="match status" value="1"/>
</dbReference>
<dbReference type="InterPro" id="IPR020814">
    <property type="entry name" value="Ribosomal_S6_plastid/chlpt"/>
</dbReference>
<name>A0A2M7RF30_9BACT</name>
<accession>A0A2M7RF30</accession>
<dbReference type="GO" id="GO:0003735">
    <property type="term" value="F:structural constituent of ribosome"/>
    <property type="evidence" value="ECO:0007669"/>
    <property type="project" value="InterPro"/>
</dbReference>
<comment type="function">
    <text evidence="3">Binds together with bS18 to 16S ribosomal RNA.</text>
</comment>
<keyword evidence="3" id="KW-0687">Ribonucleoprotein</keyword>
<feature type="compositionally biased region" description="Basic and acidic residues" evidence="4">
    <location>
        <begin position="116"/>
        <end position="132"/>
    </location>
</feature>
<reference evidence="6" key="1">
    <citation type="submission" date="2017-09" db="EMBL/GenBank/DDBJ databases">
        <title>Depth-based differentiation of microbial function through sediment-hosted aquifers and enrichment of novel symbionts in the deep terrestrial subsurface.</title>
        <authorList>
            <person name="Probst A.J."/>
            <person name="Ladd B."/>
            <person name="Jarett J.K."/>
            <person name="Geller-Mcgrath D.E."/>
            <person name="Sieber C.M.K."/>
            <person name="Emerson J.B."/>
            <person name="Anantharaman K."/>
            <person name="Thomas B.C."/>
            <person name="Malmstrom R."/>
            <person name="Stieglmeier M."/>
            <person name="Klingl A."/>
            <person name="Woyke T."/>
            <person name="Ryan C.M."/>
            <person name="Banfield J.F."/>
        </authorList>
    </citation>
    <scope>NUCLEOTIDE SEQUENCE [LARGE SCALE GENOMIC DNA]</scope>
</reference>
<evidence type="ECO:0000313" key="6">
    <source>
        <dbReference type="Proteomes" id="UP000228689"/>
    </source>
</evidence>
<evidence type="ECO:0000256" key="2">
    <source>
        <dbReference type="ARBA" id="ARBA00035294"/>
    </source>
</evidence>
<proteinExistence type="inferred from homology"/>
<comment type="caution">
    <text evidence="5">The sequence shown here is derived from an EMBL/GenBank/DDBJ whole genome shotgun (WGS) entry which is preliminary data.</text>
</comment>
<dbReference type="CDD" id="cd00473">
    <property type="entry name" value="bS6"/>
    <property type="match status" value="1"/>
</dbReference>
<dbReference type="SUPFAM" id="SSF54995">
    <property type="entry name" value="Ribosomal protein S6"/>
    <property type="match status" value="1"/>
</dbReference>
<evidence type="ECO:0000256" key="4">
    <source>
        <dbReference type="SAM" id="MobiDB-lite"/>
    </source>
</evidence>
<gene>
    <name evidence="3 5" type="primary">rpsF</name>
    <name evidence="5" type="ORF">COY67_00375</name>
</gene>
<keyword evidence="3 5" id="KW-0689">Ribosomal protein</keyword>
<dbReference type="PANTHER" id="PTHR21011">
    <property type="entry name" value="MITOCHONDRIAL 28S RIBOSOMAL PROTEIN S6"/>
    <property type="match status" value="1"/>
</dbReference>
<organism evidence="5 6">
    <name type="scientific">Candidatus Komeilibacteria bacterium CG_4_10_14_0_8_um_filter_37_78</name>
    <dbReference type="NCBI Taxonomy" id="1974471"/>
    <lineage>
        <taxon>Bacteria</taxon>
        <taxon>Candidatus Komeiliibacteriota</taxon>
    </lineage>
</organism>
<dbReference type="GO" id="GO:0070181">
    <property type="term" value="F:small ribosomal subunit rRNA binding"/>
    <property type="evidence" value="ECO:0007669"/>
    <property type="project" value="TreeGrafter"/>
</dbReference>
<evidence type="ECO:0000313" key="5">
    <source>
        <dbReference type="EMBL" id="PIY95363.1"/>
    </source>
</evidence>
<sequence length="156" mass="17797">MEEKHYELTYIISTTIAETEHPAIKQSVEKILSEHKVGITDQQDLGKKKFSYAIDKVRHGFYQSIEFNAMPDTIITITAALKLNNNVLRFLIISKKEVTAEEQELQAKLKTAQADKQAKTKEAEEKKEEETSATKVSLEDLDEKLDQILESDDLID</sequence>
<comment type="similarity">
    <text evidence="1 3">Belongs to the bacterial ribosomal protein bS6 family.</text>
</comment>
<evidence type="ECO:0000256" key="1">
    <source>
        <dbReference type="ARBA" id="ARBA00009512"/>
    </source>
</evidence>
<dbReference type="GO" id="GO:0005840">
    <property type="term" value="C:ribosome"/>
    <property type="evidence" value="ECO:0007669"/>
    <property type="project" value="UniProtKB-KW"/>
</dbReference>
<evidence type="ECO:0000256" key="3">
    <source>
        <dbReference type="HAMAP-Rule" id="MF_00360"/>
    </source>
</evidence>
<dbReference type="Proteomes" id="UP000228689">
    <property type="component" value="Unassembled WGS sequence"/>
</dbReference>
<dbReference type="PANTHER" id="PTHR21011:SF1">
    <property type="entry name" value="SMALL RIBOSOMAL SUBUNIT PROTEIN BS6M"/>
    <property type="match status" value="1"/>
</dbReference>
<dbReference type="GO" id="GO:0005737">
    <property type="term" value="C:cytoplasm"/>
    <property type="evidence" value="ECO:0007669"/>
    <property type="project" value="UniProtKB-ARBA"/>
</dbReference>
<dbReference type="Gene3D" id="3.30.70.60">
    <property type="match status" value="1"/>
</dbReference>
<dbReference type="InterPro" id="IPR000529">
    <property type="entry name" value="Ribosomal_bS6"/>
</dbReference>
<dbReference type="InterPro" id="IPR035980">
    <property type="entry name" value="Ribosomal_bS6_sf"/>
</dbReference>
<dbReference type="AlphaFoldDB" id="A0A2M7RF30"/>
<protein>
    <recommendedName>
        <fullName evidence="2 3">Small ribosomal subunit protein bS6</fullName>
    </recommendedName>
</protein>
<dbReference type="InterPro" id="IPR014717">
    <property type="entry name" value="Transl_elong_EF1B/ribsomal_bS6"/>
</dbReference>
<dbReference type="Pfam" id="PF01250">
    <property type="entry name" value="Ribosomal_S6"/>
    <property type="match status" value="1"/>
</dbReference>
<dbReference type="GO" id="GO:0006412">
    <property type="term" value="P:translation"/>
    <property type="evidence" value="ECO:0007669"/>
    <property type="project" value="UniProtKB-UniRule"/>
</dbReference>
<dbReference type="EMBL" id="PFMC01000011">
    <property type="protein sequence ID" value="PIY95363.1"/>
    <property type="molecule type" value="Genomic_DNA"/>
</dbReference>
<feature type="region of interest" description="Disordered" evidence="4">
    <location>
        <begin position="109"/>
        <end position="138"/>
    </location>
</feature>
<keyword evidence="3" id="KW-0699">rRNA-binding</keyword>
<dbReference type="GO" id="GO:1990904">
    <property type="term" value="C:ribonucleoprotein complex"/>
    <property type="evidence" value="ECO:0007669"/>
    <property type="project" value="UniProtKB-KW"/>
</dbReference>
<dbReference type="HAMAP" id="MF_00360">
    <property type="entry name" value="Ribosomal_bS6"/>
    <property type="match status" value="1"/>
</dbReference>